<comment type="caution">
    <text evidence="1">The sequence shown here is derived from an EMBL/GenBank/DDBJ whole genome shotgun (WGS) entry which is preliminary data.</text>
</comment>
<dbReference type="Proteomes" id="UP000732377">
    <property type="component" value="Unassembled WGS sequence"/>
</dbReference>
<protein>
    <submittedName>
        <fullName evidence="1">Uncharacterized protein</fullName>
    </submittedName>
</protein>
<proteinExistence type="predicted"/>
<evidence type="ECO:0000313" key="1">
    <source>
        <dbReference type="EMBL" id="MBY6275382.1"/>
    </source>
</evidence>
<name>A0A953I1V5_SYMTR</name>
<organism evidence="1 2">
    <name type="scientific">Symbiobacterium thermophilum</name>
    <dbReference type="NCBI Taxonomy" id="2734"/>
    <lineage>
        <taxon>Bacteria</taxon>
        <taxon>Bacillati</taxon>
        <taxon>Bacillota</taxon>
        <taxon>Clostridia</taxon>
        <taxon>Eubacteriales</taxon>
        <taxon>Symbiobacteriaceae</taxon>
        <taxon>Symbiobacterium</taxon>
    </lineage>
</organism>
<gene>
    <name evidence="1" type="ORF">CWE10_04055</name>
</gene>
<reference evidence="1" key="1">
    <citation type="submission" date="2017-11" db="EMBL/GenBank/DDBJ databases">
        <title>Three new genomes from thermophilic consortium.</title>
        <authorList>
            <person name="Quaggio R."/>
            <person name="Amgarten D."/>
            <person name="Setubal J.C."/>
        </authorList>
    </citation>
    <scope>NUCLEOTIDE SEQUENCE</scope>
    <source>
        <strain evidence="1">ZCTH01-B2</strain>
    </source>
</reference>
<sequence length="92" mass="10234">MTNMEYLPRLTITGGSTGQSVDVRLNGREIPGLRAVRLEIASDDINIATFECQVGEVDVDVAGLSEVLALHDLAICEKRLPWWKRVLLWLKG</sequence>
<evidence type="ECO:0000313" key="2">
    <source>
        <dbReference type="Proteomes" id="UP000732377"/>
    </source>
</evidence>
<accession>A0A953I1V5</accession>
<dbReference type="RefSeq" id="WP_273378209.1">
    <property type="nucleotide sequence ID" value="NZ_PIUK01000023.1"/>
</dbReference>
<dbReference type="AlphaFoldDB" id="A0A953I1V5"/>
<dbReference type="EMBL" id="PIUK01000023">
    <property type="protein sequence ID" value="MBY6275382.1"/>
    <property type="molecule type" value="Genomic_DNA"/>
</dbReference>